<dbReference type="Gene3D" id="3.30.200.20">
    <property type="entry name" value="Phosphorylase Kinase, domain 1"/>
    <property type="match status" value="1"/>
</dbReference>
<dbReference type="GO" id="GO:0004674">
    <property type="term" value="F:protein serine/threonine kinase activity"/>
    <property type="evidence" value="ECO:0007669"/>
    <property type="project" value="UniProtKB-EC"/>
</dbReference>
<proteinExistence type="predicted"/>
<evidence type="ECO:0000256" key="5">
    <source>
        <dbReference type="SAM" id="MobiDB-lite"/>
    </source>
</evidence>
<evidence type="ECO:0000256" key="3">
    <source>
        <dbReference type="ARBA" id="ARBA00022840"/>
    </source>
</evidence>
<keyword evidence="7" id="KW-0808">Transferase</keyword>
<dbReference type="PANTHER" id="PTHR45832">
    <property type="entry name" value="SERINE/THREONINE-PROTEIN KINASE SAMKA-RELATED-RELATED"/>
    <property type="match status" value="1"/>
</dbReference>
<gene>
    <name evidence="7" type="ORF">KUDE01_013390</name>
</gene>
<feature type="binding site" evidence="4">
    <location>
        <position position="441"/>
    </location>
    <ligand>
        <name>ATP</name>
        <dbReference type="ChEBI" id="CHEBI:30616"/>
    </ligand>
</feature>
<evidence type="ECO:0000256" key="2">
    <source>
        <dbReference type="ARBA" id="ARBA00022741"/>
    </source>
</evidence>
<organism evidence="7 8">
    <name type="scientific">Dissostichus eleginoides</name>
    <name type="common">Patagonian toothfish</name>
    <name type="synonym">Dissostichus amissus</name>
    <dbReference type="NCBI Taxonomy" id="100907"/>
    <lineage>
        <taxon>Eukaryota</taxon>
        <taxon>Metazoa</taxon>
        <taxon>Chordata</taxon>
        <taxon>Craniata</taxon>
        <taxon>Vertebrata</taxon>
        <taxon>Euteleostomi</taxon>
        <taxon>Actinopterygii</taxon>
        <taxon>Neopterygii</taxon>
        <taxon>Teleostei</taxon>
        <taxon>Neoteleostei</taxon>
        <taxon>Acanthomorphata</taxon>
        <taxon>Eupercaria</taxon>
        <taxon>Perciformes</taxon>
        <taxon>Notothenioidei</taxon>
        <taxon>Nototheniidae</taxon>
        <taxon>Dissostichus</taxon>
    </lineage>
</organism>
<dbReference type="InterPro" id="IPR051931">
    <property type="entry name" value="PAK3-like"/>
</dbReference>
<reference evidence="7" key="1">
    <citation type="submission" date="2023-04" db="EMBL/GenBank/DDBJ databases">
        <title>Chromosome-level genome of Chaenocephalus aceratus.</title>
        <authorList>
            <person name="Park H."/>
        </authorList>
    </citation>
    <scope>NUCLEOTIDE SEQUENCE</scope>
    <source>
        <strain evidence="7">DE</strain>
        <tissue evidence="7">Muscle</tissue>
    </source>
</reference>
<dbReference type="PROSITE" id="PS00107">
    <property type="entry name" value="PROTEIN_KINASE_ATP"/>
    <property type="match status" value="1"/>
</dbReference>
<dbReference type="SUPFAM" id="SSF56112">
    <property type="entry name" value="Protein kinase-like (PK-like)"/>
    <property type="match status" value="1"/>
</dbReference>
<dbReference type="PANTHER" id="PTHR45832:SF4">
    <property type="entry name" value="NON-SPECIFIC SERINE_THREONINE PROTEIN KINASE"/>
    <property type="match status" value="1"/>
</dbReference>
<evidence type="ECO:0000259" key="6">
    <source>
        <dbReference type="PROSITE" id="PS50011"/>
    </source>
</evidence>
<dbReference type="InterPro" id="IPR011009">
    <property type="entry name" value="Kinase-like_dom_sf"/>
</dbReference>
<evidence type="ECO:0000313" key="7">
    <source>
        <dbReference type="EMBL" id="KAK1888710.1"/>
    </source>
</evidence>
<dbReference type="GO" id="GO:0005524">
    <property type="term" value="F:ATP binding"/>
    <property type="evidence" value="ECO:0007669"/>
    <property type="project" value="UniProtKB-UniRule"/>
</dbReference>
<evidence type="ECO:0000313" key="8">
    <source>
        <dbReference type="Proteomes" id="UP001228049"/>
    </source>
</evidence>
<dbReference type="Proteomes" id="UP001228049">
    <property type="component" value="Unassembled WGS sequence"/>
</dbReference>
<sequence>MVGGRGAAEIGSGENRRKTGNLRQLRPERRQLLGAEQTEEAVVFKPQTQTIHKQSQTIVRGNRPPKDASINGLLEDFDNISVTRSNSLRKESPPGPHQAGGTSKPSGSGHPNAPEENGFNHYYSRYSCDLDTSSRDFSLDPGKPSFSIDGDWAAGRHYRFTKQNGHSYPIRSPFYPDAMPQKSDYGKLPPDYHTYLESKGRSADEVASTVGSGVGSSGYYRASVGGSSSQDYRDTSVGTPSRASLHSEQINYPDSEWSYGGLRDEYEKRPKSSYVAQTSPTPAIRQRSRSGSGLQEPNVPYAASGAFKNPAQSHPYSSYTYPRLSESLANSQTLTKGEYERPARDGSLQPSPPYTPQGAYSQPSSPYIPPGAYPPPSWGSSSDTQPSRVSHEQFRAALQLVVNPGDPREYLDSFIKIGEGSTGIVCIASEKHSGKQVAVKKMDLRKQQRRELLFNEVVIMRDYHHENVVDMYNSYLVGDELWVVMEFLEGGALTDIVTHT</sequence>
<dbReference type="PROSITE" id="PS50011">
    <property type="entry name" value="PROTEIN_KINASE_DOM"/>
    <property type="match status" value="1"/>
</dbReference>
<feature type="region of interest" description="Disordered" evidence="5">
    <location>
        <begin position="217"/>
        <end position="390"/>
    </location>
</feature>
<feature type="region of interest" description="Disordered" evidence="5">
    <location>
        <begin position="85"/>
        <end position="120"/>
    </location>
</feature>
<accession>A0AAD9F7N8</accession>
<keyword evidence="7" id="KW-0418">Kinase</keyword>
<dbReference type="InterPro" id="IPR000719">
    <property type="entry name" value="Prot_kinase_dom"/>
</dbReference>
<feature type="compositionally biased region" description="Low complexity" evidence="5">
    <location>
        <begin position="217"/>
        <end position="229"/>
    </location>
</feature>
<keyword evidence="2 4" id="KW-0547">Nucleotide-binding</keyword>
<feature type="compositionally biased region" description="Pro residues" evidence="5">
    <location>
        <begin position="366"/>
        <end position="377"/>
    </location>
</feature>
<protein>
    <recommendedName>
        <fullName evidence="1">non-specific serine/threonine protein kinase</fullName>
        <ecNumber evidence="1">2.7.11.1</ecNumber>
    </recommendedName>
</protein>
<comment type="caution">
    <text evidence="7">The sequence shown here is derived from an EMBL/GenBank/DDBJ whole genome shotgun (WGS) entry which is preliminary data.</text>
</comment>
<dbReference type="AlphaFoldDB" id="A0AAD9F7N8"/>
<feature type="non-terminal residue" evidence="7">
    <location>
        <position position="1"/>
    </location>
</feature>
<evidence type="ECO:0000256" key="1">
    <source>
        <dbReference type="ARBA" id="ARBA00012513"/>
    </source>
</evidence>
<feature type="compositionally biased region" description="Polar residues" evidence="5">
    <location>
        <begin position="46"/>
        <end position="59"/>
    </location>
</feature>
<feature type="region of interest" description="Disordered" evidence="5">
    <location>
        <begin position="1"/>
        <end position="71"/>
    </location>
</feature>
<evidence type="ECO:0000256" key="4">
    <source>
        <dbReference type="PROSITE-ProRule" id="PRU10141"/>
    </source>
</evidence>
<feature type="compositionally biased region" description="Polar residues" evidence="5">
    <location>
        <begin position="236"/>
        <end position="252"/>
    </location>
</feature>
<keyword evidence="8" id="KW-1185">Reference proteome</keyword>
<dbReference type="Pfam" id="PF00069">
    <property type="entry name" value="Pkinase"/>
    <property type="match status" value="1"/>
</dbReference>
<dbReference type="InterPro" id="IPR017441">
    <property type="entry name" value="Protein_kinase_ATP_BS"/>
</dbReference>
<dbReference type="EMBL" id="JASDAP010000017">
    <property type="protein sequence ID" value="KAK1888710.1"/>
    <property type="molecule type" value="Genomic_DNA"/>
</dbReference>
<feature type="domain" description="Protein kinase" evidence="6">
    <location>
        <begin position="411"/>
        <end position="500"/>
    </location>
</feature>
<name>A0AAD9F7N8_DISEL</name>
<keyword evidence="3 4" id="KW-0067">ATP-binding</keyword>
<feature type="compositionally biased region" description="Polar residues" evidence="5">
    <location>
        <begin position="310"/>
        <end position="320"/>
    </location>
</feature>
<dbReference type="FunFam" id="3.30.200.20:FF:000141">
    <property type="entry name" value="Non-specific serine/threonine protein kinase"/>
    <property type="match status" value="1"/>
</dbReference>
<dbReference type="EC" id="2.7.11.1" evidence="1"/>